<reference evidence="1" key="1">
    <citation type="submission" date="2019-05" db="EMBL/GenBank/DDBJ databases">
        <title>Revised genome assembly of Burkholderiaceae (previously Ralstonia) sp. PBA.</title>
        <authorList>
            <person name="Gan H.M."/>
        </authorList>
    </citation>
    <scope>NUCLEOTIDE SEQUENCE</scope>
    <source>
        <strain evidence="1">PBA</strain>
    </source>
</reference>
<proteinExistence type="predicted"/>
<sequence>MITDATASLHGSFSAARYIKEIGRGVKGARPLPRADVETLFEAMLQGRVSDIELGAILMAYRIKGETPEELAGMLDAAHRHCAPLAPVAGRRVVVIPSYNGARKQPNLVPLLALLLQRAGLPVLVHGVRHFAGRITSLELFDALGLPPSPSASAASDALARDGLAVLAIDTLSPALDGLLARREVIGLRNSTHTLVKMLQPVGDHGPEAALQLVSYTHPEYRDTLSAFFAARPANVLLTRGTEGEAVADARRAGRIEHLCAGRTTLLASGADGSVAAVPTLPAGTDQQATVAYIRAVLAGEEPVPEPLAQQIEAVRQAAA</sequence>
<gene>
    <name evidence="1" type="primary">ybiB</name>
    <name evidence="1" type="ORF">MW7_014805</name>
</gene>
<organism evidence="1 2">
    <name type="scientific">Imbroritus primus</name>
    <dbReference type="NCBI Taxonomy" id="3058603"/>
    <lineage>
        <taxon>Bacteria</taxon>
        <taxon>Pseudomonadati</taxon>
        <taxon>Pseudomonadota</taxon>
        <taxon>Betaproteobacteria</taxon>
        <taxon>Burkholderiales</taxon>
        <taxon>Burkholderiaceae</taxon>
        <taxon>Imbroritus</taxon>
    </lineage>
</organism>
<protein>
    <submittedName>
        <fullName evidence="1">DNA-binding protein YbiB</fullName>
    </submittedName>
</protein>
<comment type="caution">
    <text evidence="1">The sequence shown here is derived from an EMBL/GenBank/DDBJ whole genome shotgun (WGS) entry which is preliminary data.</text>
</comment>
<keyword evidence="1" id="KW-0238">DNA-binding</keyword>
<keyword evidence="2" id="KW-1185">Reference proteome</keyword>
<dbReference type="EMBL" id="AKCV02000025">
    <property type="protein sequence ID" value="TMS57218.1"/>
    <property type="molecule type" value="Genomic_DNA"/>
</dbReference>
<accession>A0ACD3SM02</accession>
<name>A0ACD3SM02_9BURK</name>
<dbReference type="Proteomes" id="UP000004277">
    <property type="component" value="Unassembled WGS sequence"/>
</dbReference>
<evidence type="ECO:0000313" key="2">
    <source>
        <dbReference type="Proteomes" id="UP000004277"/>
    </source>
</evidence>
<evidence type="ECO:0000313" key="1">
    <source>
        <dbReference type="EMBL" id="TMS57218.1"/>
    </source>
</evidence>